<dbReference type="EMBL" id="JAANYQ010000006">
    <property type="protein sequence ID" value="KAF4123385.1"/>
    <property type="molecule type" value="Genomic_DNA"/>
</dbReference>
<reference evidence="3" key="1">
    <citation type="submission" date="2020-03" db="EMBL/GenBank/DDBJ databases">
        <title>Site-based positive gene gene selection in Geosmithia morbida across the United States reveals a broad range of putative effectors and factors for local host and environmental adapation.</title>
        <authorList>
            <person name="Onufrak A."/>
            <person name="Murdoch R.W."/>
            <person name="Gazis R."/>
            <person name="Huff M."/>
            <person name="Staton M."/>
            <person name="Klingeman W."/>
            <person name="Hadziabdic D."/>
        </authorList>
    </citation>
    <scope>NUCLEOTIDE SEQUENCE</scope>
    <source>
        <strain evidence="3">1262</strain>
    </source>
</reference>
<keyword evidence="3" id="KW-0418">Kinase</keyword>
<feature type="region of interest" description="Disordered" evidence="2">
    <location>
        <begin position="1"/>
        <end position="54"/>
    </location>
</feature>
<dbReference type="Proteomes" id="UP000749293">
    <property type="component" value="Unassembled WGS sequence"/>
</dbReference>
<evidence type="ECO:0000256" key="1">
    <source>
        <dbReference type="ARBA" id="ARBA00093458"/>
    </source>
</evidence>
<keyword evidence="4" id="KW-1185">Reference proteome</keyword>
<dbReference type="Pfam" id="PF10494">
    <property type="entry name" value="Stk19"/>
    <property type="match status" value="1"/>
</dbReference>
<sequence>MPKSLQTILGTTSRVRKPSSQAQSRQTTSSPSPRKARRRGGGNGPYDDSSLSSVQFEDKLDDEGAARLLGYEEALTLRDVVQAMRYVRRRMFTAVPDRGLDSRRAGELRTYQASMPPVVTAGHLHAILDSPTQVERETAELLSRGVVRRVRVATRGAMGEGLIESADLLAMVGRSVESGFLSRAAGDAFAAFLRDEPTAQTVQTAAADILSDTQADELIRAGFLTSSLPGSSSSSSFLRMRPEDRTTLTSIQRISRHPSGSLSAVGGRDAIHLAGGGSGHGSSQTGEGASLRVAIPGHGRHLKLSQAGVDWVREALGRTRFGECPESWLRERFDGGASLYGARWRDFSGVRWEWVLGEAVGLGVVELFETKSVGRGVRALS</sequence>
<comment type="caution">
    <text evidence="3">The sequence shown here is derived from an EMBL/GenBank/DDBJ whole genome shotgun (WGS) entry which is preliminary data.</text>
</comment>
<dbReference type="RefSeq" id="XP_035322037.1">
    <property type="nucleotide sequence ID" value="XM_035468056.1"/>
</dbReference>
<gene>
    <name evidence="3" type="ORF">GMORB2_6086</name>
</gene>
<dbReference type="GO" id="GO:0016301">
    <property type="term" value="F:kinase activity"/>
    <property type="evidence" value="ECO:0007669"/>
    <property type="project" value="UniProtKB-KW"/>
</dbReference>
<dbReference type="GeneID" id="55972311"/>
<dbReference type="AlphaFoldDB" id="A0A9P4YWL6"/>
<organism evidence="3 4">
    <name type="scientific">Geosmithia morbida</name>
    <dbReference type="NCBI Taxonomy" id="1094350"/>
    <lineage>
        <taxon>Eukaryota</taxon>
        <taxon>Fungi</taxon>
        <taxon>Dikarya</taxon>
        <taxon>Ascomycota</taxon>
        <taxon>Pezizomycotina</taxon>
        <taxon>Sordariomycetes</taxon>
        <taxon>Hypocreomycetidae</taxon>
        <taxon>Hypocreales</taxon>
        <taxon>Bionectriaceae</taxon>
        <taxon>Geosmithia</taxon>
    </lineage>
</organism>
<feature type="compositionally biased region" description="Polar residues" evidence="2">
    <location>
        <begin position="1"/>
        <end position="13"/>
    </location>
</feature>
<proteinExistence type="inferred from homology"/>
<evidence type="ECO:0000313" key="3">
    <source>
        <dbReference type="EMBL" id="KAF4123385.1"/>
    </source>
</evidence>
<protein>
    <submittedName>
        <fullName evidence="3">Serine-threonine protein kinase 19</fullName>
    </submittedName>
</protein>
<dbReference type="PANTHER" id="PTHR15243:SF0">
    <property type="entry name" value="SERINE_THREONINE-PROTEIN KINASE 19"/>
    <property type="match status" value="1"/>
</dbReference>
<evidence type="ECO:0000256" key="2">
    <source>
        <dbReference type="SAM" id="MobiDB-lite"/>
    </source>
</evidence>
<comment type="similarity">
    <text evidence="1">Belongs to the STK19 family.</text>
</comment>
<dbReference type="InterPro" id="IPR018865">
    <property type="entry name" value="STK19-like"/>
</dbReference>
<dbReference type="GO" id="GO:0046579">
    <property type="term" value="P:positive regulation of Ras protein signal transduction"/>
    <property type="evidence" value="ECO:0007669"/>
    <property type="project" value="TreeGrafter"/>
</dbReference>
<evidence type="ECO:0000313" key="4">
    <source>
        <dbReference type="Proteomes" id="UP000749293"/>
    </source>
</evidence>
<dbReference type="PANTHER" id="PTHR15243">
    <property type="entry name" value="SERINE/THREONINE-PROTEIN KINASE 19"/>
    <property type="match status" value="1"/>
</dbReference>
<keyword evidence="3" id="KW-0808">Transferase</keyword>
<accession>A0A9P4YWL6</accession>
<dbReference type="OrthoDB" id="3980126at2759"/>
<name>A0A9P4YWL6_9HYPO</name>
<feature type="compositionally biased region" description="Low complexity" evidence="2">
    <location>
        <begin position="18"/>
        <end position="33"/>
    </location>
</feature>